<dbReference type="PANTHER" id="PTHR12110:SF41">
    <property type="entry name" value="INOSOSE DEHYDRATASE"/>
    <property type="match status" value="1"/>
</dbReference>
<dbReference type="InterPro" id="IPR013022">
    <property type="entry name" value="Xyl_isomerase-like_TIM-brl"/>
</dbReference>
<dbReference type="InterPro" id="IPR050312">
    <property type="entry name" value="IolE/XylAMocC-like"/>
</dbReference>
<dbReference type="InterPro" id="IPR036237">
    <property type="entry name" value="Xyl_isomerase-like_sf"/>
</dbReference>
<organism evidence="2 3">
    <name type="scientific">Aeoliella mucimassa</name>
    <dbReference type="NCBI Taxonomy" id="2527972"/>
    <lineage>
        <taxon>Bacteria</taxon>
        <taxon>Pseudomonadati</taxon>
        <taxon>Planctomycetota</taxon>
        <taxon>Planctomycetia</taxon>
        <taxon>Pirellulales</taxon>
        <taxon>Lacipirellulaceae</taxon>
        <taxon>Aeoliella</taxon>
    </lineage>
</organism>
<accession>A0A518AWM0</accession>
<evidence type="ECO:0000259" key="1">
    <source>
        <dbReference type="Pfam" id="PF01261"/>
    </source>
</evidence>
<dbReference type="AlphaFoldDB" id="A0A518AWM0"/>
<evidence type="ECO:0000313" key="3">
    <source>
        <dbReference type="Proteomes" id="UP000315750"/>
    </source>
</evidence>
<name>A0A518AWM0_9BACT</name>
<dbReference type="PANTHER" id="PTHR12110">
    <property type="entry name" value="HYDROXYPYRUVATE ISOMERASE"/>
    <property type="match status" value="1"/>
</dbReference>
<keyword evidence="2" id="KW-0413">Isomerase</keyword>
<gene>
    <name evidence="2" type="ORF">Pan181_53320</name>
</gene>
<feature type="domain" description="Xylose isomerase-like TIM barrel" evidence="1">
    <location>
        <begin position="3"/>
        <end position="238"/>
    </location>
</feature>
<reference evidence="2 3" key="1">
    <citation type="submission" date="2019-02" db="EMBL/GenBank/DDBJ databases">
        <title>Deep-cultivation of Planctomycetes and their phenomic and genomic characterization uncovers novel biology.</title>
        <authorList>
            <person name="Wiegand S."/>
            <person name="Jogler M."/>
            <person name="Boedeker C."/>
            <person name="Pinto D."/>
            <person name="Vollmers J."/>
            <person name="Rivas-Marin E."/>
            <person name="Kohn T."/>
            <person name="Peeters S.H."/>
            <person name="Heuer A."/>
            <person name="Rast P."/>
            <person name="Oberbeckmann S."/>
            <person name="Bunk B."/>
            <person name="Jeske O."/>
            <person name="Meyerdierks A."/>
            <person name="Storesund J.E."/>
            <person name="Kallscheuer N."/>
            <person name="Luecker S."/>
            <person name="Lage O.M."/>
            <person name="Pohl T."/>
            <person name="Merkel B.J."/>
            <person name="Hornburger P."/>
            <person name="Mueller R.-W."/>
            <person name="Bruemmer F."/>
            <person name="Labrenz M."/>
            <person name="Spormann A.M."/>
            <person name="Op den Camp H."/>
            <person name="Overmann J."/>
            <person name="Amann R."/>
            <person name="Jetten M.S.M."/>
            <person name="Mascher T."/>
            <person name="Medema M.H."/>
            <person name="Devos D.P."/>
            <person name="Kaster A.-K."/>
            <person name="Ovreas L."/>
            <person name="Rohde M."/>
            <person name="Galperin M.Y."/>
            <person name="Jogler C."/>
        </authorList>
    </citation>
    <scope>NUCLEOTIDE SEQUENCE [LARGE SCALE GENOMIC DNA]</scope>
    <source>
        <strain evidence="2 3">Pan181</strain>
    </source>
</reference>
<dbReference type="Proteomes" id="UP000315750">
    <property type="component" value="Chromosome"/>
</dbReference>
<dbReference type="RefSeq" id="WP_197528711.1">
    <property type="nucleotide sequence ID" value="NZ_CP036278.1"/>
</dbReference>
<dbReference type="KEGG" id="amuc:Pan181_53320"/>
<dbReference type="Gene3D" id="3.20.20.150">
    <property type="entry name" value="Divalent-metal-dependent TIM barrel enzymes"/>
    <property type="match status" value="1"/>
</dbReference>
<dbReference type="EMBL" id="CP036278">
    <property type="protein sequence ID" value="QDU59091.1"/>
    <property type="molecule type" value="Genomic_DNA"/>
</dbReference>
<evidence type="ECO:0000313" key="2">
    <source>
        <dbReference type="EMBL" id="QDU59091.1"/>
    </source>
</evidence>
<protein>
    <submittedName>
        <fullName evidence="2">Xylose isomerase-like TIM barrel</fullName>
    </submittedName>
</protein>
<keyword evidence="3" id="KW-1185">Reference proteome</keyword>
<dbReference type="SUPFAM" id="SSF51658">
    <property type="entry name" value="Xylose isomerase-like"/>
    <property type="match status" value="1"/>
</dbReference>
<proteinExistence type="predicted"/>
<dbReference type="Pfam" id="PF01261">
    <property type="entry name" value="AP_endonuc_2"/>
    <property type="match status" value="1"/>
</dbReference>
<dbReference type="GO" id="GO:0016853">
    <property type="term" value="F:isomerase activity"/>
    <property type="evidence" value="ECO:0007669"/>
    <property type="project" value="UniProtKB-KW"/>
</dbReference>
<sequence length="242" mass="26002">MTAAQLQADGVELDFRTEVPLSDLSQTGIRQLRKWLDDANVRLAAVTYPTRRGYDVAAELDRRLQGTCQAMQIAAKLGARVLVGRICDDLPADDDPRCEVLQQSLELLAREGNRLGARFAIETSDFEPSELAALLGKFSEGTLATAVHPGKITAAGHDVHQALEQLSDSIAYVTAGDSIREFGTGKSVAVELGRGSVDWPAVMAQLDAQGYQGWATIDGSGTNDPETFFGNAVSYLRSLSGF</sequence>